<accession>A0A2H5N500</accession>
<evidence type="ECO:0000256" key="1">
    <source>
        <dbReference type="SAM" id="MobiDB-lite"/>
    </source>
</evidence>
<keyword evidence="3" id="KW-1185">Reference proteome</keyword>
<comment type="caution">
    <text evidence="2">The sequence shown here is derived from an EMBL/GenBank/DDBJ whole genome shotgun (WGS) entry which is preliminary data.</text>
</comment>
<reference evidence="2 3" key="1">
    <citation type="journal article" date="2017" name="Front. Genet.">
        <title>Draft sequencing of the heterozygous diploid genome of Satsuma (Citrus unshiu Marc.) using a hybrid assembly approach.</title>
        <authorList>
            <person name="Shimizu T."/>
            <person name="Tanizawa Y."/>
            <person name="Mochizuki T."/>
            <person name="Nagasaki H."/>
            <person name="Yoshioka T."/>
            <person name="Toyoda A."/>
            <person name="Fujiyama A."/>
            <person name="Kaminuma E."/>
            <person name="Nakamura Y."/>
        </authorList>
    </citation>
    <scope>NUCLEOTIDE SEQUENCE [LARGE SCALE GENOMIC DNA]</scope>
    <source>
        <strain evidence="3">cv. Miyagawa wase</strain>
    </source>
</reference>
<gene>
    <name evidence="2" type="ORF">CUMW_286000</name>
</gene>
<sequence>MYYIHVQNEAKPTSSLGKQSGNFTTNSPPTSDDDHEQNKSSDDDDHYVDLTDVAEMDYSPARRKPPIHN</sequence>
<dbReference type="InterPro" id="IPR049306">
    <property type="entry name" value="GLV1-2"/>
</dbReference>
<evidence type="ECO:0000313" key="3">
    <source>
        <dbReference type="Proteomes" id="UP000236630"/>
    </source>
</evidence>
<protein>
    <submittedName>
        <fullName evidence="2">Uncharacterized protein</fullName>
    </submittedName>
</protein>
<evidence type="ECO:0000313" key="2">
    <source>
        <dbReference type="EMBL" id="GAY34851.1"/>
    </source>
</evidence>
<feature type="compositionally biased region" description="Polar residues" evidence="1">
    <location>
        <begin position="10"/>
        <end position="30"/>
    </location>
</feature>
<organism evidence="2 3">
    <name type="scientific">Citrus unshiu</name>
    <name type="common">Satsuma mandarin</name>
    <name type="synonym">Citrus nobilis var. unshiu</name>
    <dbReference type="NCBI Taxonomy" id="55188"/>
    <lineage>
        <taxon>Eukaryota</taxon>
        <taxon>Viridiplantae</taxon>
        <taxon>Streptophyta</taxon>
        <taxon>Embryophyta</taxon>
        <taxon>Tracheophyta</taxon>
        <taxon>Spermatophyta</taxon>
        <taxon>Magnoliopsida</taxon>
        <taxon>eudicotyledons</taxon>
        <taxon>Gunneridae</taxon>
        <taxon>Pentapetalae</taxon>
        <taxon>rosids</taxon>
        <taxon>malvids</taxon>
        <taxon>Sapindales</taxon>
        <taxon>Rutaceae</taxon>
        <taxon>Aurantioideae</taxon>
        <taxon>Citrus</taxon>
    </lineage>
</organism>
<dbReference type="Proteomes" id="UP000236630">
    <property type="component" value="Unassembled WGS sequence"/>
</dbReference>
<dbReference type="Pfam" id="PF21529">
    <property type="entry name" value="GLV1-2"/>
    <property type="match status" value="1"/>
</dbReference>
<dbReference type="EMBL" id="BDQV01006112">
    <property type="protein sequence ID" value="GAY34851.1"/>
    <property type="molecule type" value="Genomic_DNA"/>
</dbReference>
<proteinExistence type="predicted"/>
<name>A0A2H5N500_CITUN</name>
<dbReference type="AlphaFoldDB" id="A0A2H5N500"/>
<feature type="region of interest" description="Disordered" evidence="1">
    <location>
        <begin position="1"/>
        <end position="49"/>
    </location>
</feature>